<feature type="region of interest" description="Disordered" evidence="1">
    <location>
        <begin position="834"/>
        <end position="1069"/>
    </location>
</feature>
<feature type="compositionally biased region" description="Polar residues" evidence="1">
    <location>
        <begin position="949"/>
        <end position="969"/>
    </location>
</feature>
<dbReference type="PROSITE" id="PS50829">
    <property type="entry name" value="GYF"/>
    <property type="match status" value="1"/>
</dbReference>
<feature type="region of interest" description="Disordered" evidence="1">
    <location>
        <begin position="624"/>
        <end position="670"/>
    </location>
</feature>
<dbReference type="Pfam" id="PF02213">
    <property type="entry name" value="GYF"/>
    <property type="match status" value="1"/>
</dbReference>
<evidence type="ECO:0000259" key="2">
    <source>
        <dbReference type="PROSITE" id="PS50829"/>
    </source>
</evidence>
<dbReference type="STRING" id="1314783.A0A165P251"/>
<feature type="compositionally biased region" description="Low complexity" evidence="1">
    <location>
        <begin position="859"/>
        <end position="872"/>
    </location>
</feature>
<proteinExistence type="predicted"/>
<dbReference type="SUPFAM" id="SSF55277">
    <property type="entry name" value="GYF domain"/>
    <property type="match status" value="1"/>
</dbReference>
<feature type="compositionally biased region" description="Basic and acidic residues" evidence="1">
    <location>
        <begin position="236"/>
        <end position="254"/>
    </location>
</feature>
<feature type="compositionally biased region" description="Basic and acidic residues" evidence="1">
    <location>
        <begin position="1013"/>
        <end position="1034"/>
    </location>
</feature>
<feature type="compositionally biased region" description="Low complexity" evidence="1">
    <location>
        <begin position="886"/>
        <end position="895"/>
    </location>
</feature>
<dbReference type="InterPro" id="IPR035445">
    <property type="entry name" value="GYF-like_dom_sf"/>
</dbReference>
<protein>
    <recommendedName>
        <fullName evidence="2">GYF domain-containing protein</fullName>
    </recommendedName>
</protein>
<evidence type="ECO:0000313" key="3">
    <source>
        <dbReference type="EMBL" id="KZT67669.1"/>
    </source>
</evidence>
<feature type="region of interest" description="Disordered" evidence="1">
    <location>
        <begin position="1"/>
        <end position="57"/>
    </location>
</feature>
<feature type="compositionally biased region" description="Basic residues" evidence="1">
    <location>
        <begin position="1246"/>
        <end position="1255"/>
    </location>
</feature>
<feature type="region of interest" description="Disordered" evidence="1">
    <location>
        <begin position="1204"/>
        <end position="1223"/>
    </location>
</feature>
<feature type="compositionally biased region" description="Basic and acidic residues" evidence="1">
    <location>
        <begin position="152"/>
        <end position="167"/>
    </location>
</feature>
<dbReference type="InterPro" id="IPR051640">
    <property type="entry name" value="GRB10-interact_GYF"/>
</dbReference>
<evidence type="ECO:0000313" key="4">
    <source>
        <dbReference type="Proteomes" id="UP000076727"/>
    </source>
</evidence>
<sequence length="1255" mass="131854">MTTTTMHFGPEWMRTKGSTRPAPEPPLPAAAPAGTSTYSALVTPTTNPPPDRRDVSNPFRYAKEEMLRIYKEGGGRGGLGLEVERWDGIVREVGAEPVGLKEMSESEKKLFAGSLNSEIRRRQSTDVLSPLAISLGERPKLGHAATAAGSPMRERMSNLMSRRRDSTDQQPLGLGLPRKLSLSSMQSGTLASPRDAALPSPRARIGGTPGFEGVLGESWSSRRRGDSLSKPGAESGPRRDREPTDPGKLKGADIKEEDEDMAPRAEQGGSAEPDSRVAQPEALDTNGTDKGATAEAVDNVNDGVASLNLGGRERETNPDSPGTEQPGAPPVSKPPGLTDVSSVEWSYLDPQGNIQGPFRADIMQRWHNEGYFNPDLLMKRTHLDTEWTSVGEMVRRAGANPIFLTSGVTTSAPPGLSRWPDVLVDGPSLDRNSPLQPIPTVSRRGSTLDSYLHNGSSASASPSSSFGGSRYQNGSPDLSSFDGRPGTNLFGEPTVGPRLATLASMPSIPNQRRSTFNDPFDSSAGLRPSLSHAGLGRGLDNHGLNGINGFGSGATPQLGQYTPGFDGRNADLGTMGLGMLGNNAGLAALRGAQDMSLGNADPAPMQDLGIPTTTSRIAHRDMYGKPAEDARPSPFGIAPLSTGDVPYSPSVQSTSQAQPVPYSTSHDNRSLHSLTHTPLLERPPIAPMSSFSGNHQLQGTFVSSPVRAAAAPQWPPQPSPISRRPGPFDPDYPTASNTIITGMSTGSPMPYGRSMQNIPLNDQSPWGTTAQQGRPMNGWSKDTSSLTVENLGQHNQQQQEIPSQPCLVTADIGPRAEVPVTAPETVPIVEANASVVPPGPLEPTRASQKTRRKSTAAQAVAPSPTVPKAVATPPAPIKPPSPAPAPCVSAIAPVSDPKAPWATDDEAKKAKPSGATLGLREIQEAEMKKLEARKAAERERERAARAAAGTSQAEDFQPFTTSWGLPTSQAGAARSAAAAAAKDTVTSPVPSATTPATTPVWTNTAKTPGAKKTMKEIQEEEERRKKLAAKEKETVAAAAKRANTTTKPASPAVQTTGGAWTTVGSGGKTAVATTPTVIRPVVTATASARVVPPASSPAVAVVSASVRAAPTAPSPRPAVTTKSSSKADDFPTPPSQDFMKWMGESLKGLNSSVNFEEITSMLLSFPLDPDPSTVEIISDLIYASSTTLDGRRFAAEFVSRRKADAATRAKSGTPAGSSTKGVSIADVVKAQPKPAQQSEWGGFKVVNKKKKGGRA</sequence>
<evidence type="ECO:0000256" key="1">
    <source>
        <dbReference type="SAM" id="MobiDB-lite"/>
    </source>
</evidence>
<name>A0A165P251_9APHY</name>
<feature type="compositionally biased region" description="Low complexity" evidence="1">
    <location>
        <begin position="455"/>
        <end position="469"/>
    </location>
</feature>
<dbReference type="AlphaFoldDB" id="A0A165P251"/>
<feature type="region of interest" description="Disordered" evidence="1">
    <location>
        <begin position="1231"/>
        <end position="1255"/>
    </location>
</feature>
<feature type="compositionally biased region" description="Polar residues" evidence="1">
    <location>
        <begin position="181"/>
        <end position="190"/>
    </location>
</feature>
<feature type="compositionally biased region" description="Pro residues" evidence="1">
    <location>
        <begin position="873"/>
        <end position="885"/>
    </location>
</feature>
<accession>A0A165P251</accession>
<organism evidence="3 4">
    <name type="scientific">Daedalea quercina L-15889</name>
    <dbReference type="NCBI Taxonomy" id="1314783"/>
    <lineage>
        <taxon>Eukaryota</taxon>
        <taxon>Fungi</taxon>
        <taxon>Dikarya</taxon>
        <taxon>Basidiomycota</taxon>
        <taxon>Agaricomycotina</taxon>
        <taxon>Agaricomycetes</taxon>
        <taxon>Polyporales</taxon>
        <taxon>Fomitopsis</taxon>
    </lineage>
</organism>
<feature type="region of interest" description="Disordered" evidence="1">
    <location>
        <begin position="136"/>
        <end position="341"/>
    </location>
</feature>
<dbReference type="Proteomes" id="UP000076727">
    <property type="component" value="Unassembled WGS sequence"/>
</dbReference>
<feature type="compositionally biased region" description="Low complexity" evidence="1">
    <location>
        <begin position="970"/>
        <end position="1005"/>
    </location>
</feature>
<keyword evidence="4" id="KW-1185">Reference proteome</keyword>
<dbReference type="PANTHER" id="PTHR14445">
    <property type="entry name" value="GRB10 INTERACTING GYF PROTEIN"/>
    <property type="match status" value="1"/>
</dbReference>
<feature type="compositionally biased region" description="Low complexity" evidence="1">
    <location>
        <begin position="1035"/>
        <end position="1049"/>
    </location>
</feature>
<feature type="compositionally biased region" description="Low complexity" evidence="1">
    <location>
        <begin position="1108"/>
        <end position="1121"/>
    </location>
</feature>
<feature type="region of interest" description="Disordered" evidence="1">
    <location>
        <begin position="1108"/>
        <end position="1135"/>
    </location>
</feature>
<dbReference type="InterPro" id="IPR003169">
    <property type="entry name" value="GYF"/>
</dbReference>
<dbReference type="OrthoDB" id="6415790at2759"/>
<feature type="compositionally biased region" description="Basic and acidic residues" evidence="1">
    <location>
        <begin position="921"/>
        <end position="944"/>
    </location>
</feature>
<feature type="region of interest" description="Disordered" evidence="1">
    <location>
        <begin position="427"/>
        <end position="493"/>
    </location>
</feature>
<feature type="region of interest" description="Disordered" evidence="1">
    <location>
        <begin position="707"/>
        <end position="728"/>
    </location>
</feature>
<dbReference type="GO" id="GO:0005829">
    <property type="term" value="C:cytosol"/>
    <property type="evidence" value="ECO:0007669"/>
    <property type="project" value="TreeGrafter"/>
</dbReference>
<dbReference type="Gene3D" id="3.30.1490.40">
    <property type="match status" value="1"/>
</dbReference>
<gene>
    <name evidence="3" type="ORF">DAEQUDRAFT_385710</name>
</gene>
<dbReference type="PANTHER" id="PTHR14445:SF36">
    <property type="entry name" value="FI03272P-RELATED"/>
    <property type="match status" value="1"/>
</dbReference>
<feature type="compositionally biased region" description="Polar residues" evidence="1">
    <location>
        <begin position="649"/>
        <end position="670"/>
    </location>
</feature>
<reference evidence="3 4" key="1">
    <citation type="journal article" date="2016" name="Mol. Biol. Evol.">
        <title>Comparative Genomics of Early-Diverging Mushroom-Forming Fungi Provides Insights into the Origins of Lignocellulose Decay Capabilities.</title>
        <authorList>
            <person name="Nagy L.G."/>
            <person name="Riley R."/>
            <person name="Tritt A."/>
            <person name="Adam C."/>
            <person name="Daum C."/>
            <person name="Floudas D."/>
            <person name="Sun H."/>
            <person name="Yadav J.S."/>
            <person name="Pangilinan J."/>
            <person name="Larsson K.H."/>
            <person name="Matsuura K."/>
            <person name="Barry K."/>
            <person name="Labutti K."/>
            <person name="Kuo R."/>
            <person name="Ohm R.A."/>
            <person name="Bhattacharya S.S."/>
            <person name="Shirouzu T."/>
            <person name="Yoshinaga Y."/>
            <person name="Martin F.M."/>
            <person name="Grigoriev I.V."/>
            <person name="Hibbett D.S."/>
        </authorList>
    </citation>
    <scope>NUCLEOTIDE SEQUENCE [LARGE SCALE GENOMIC DNA]</scope>
    <source>
        <strain evidence="3 4">L-15889</strain>
    </source>
</reference>
<feature type="compositionally biased region" description="Polar residues" evidence="1">
    <location>
        <begin position="1052"/>
        <end position="1063"/>
    </location>
</feature>
<dbReference type="SMART" id="SM00444">
    <property type="entry name" value="GYF"/>
    <property type="match status" value="1"/>
</dbReference>
<feature type="domain" description="GYF" evidence="2">
    <location>
        <begin position="342"/>
        <end position="398"/>
    </location>
</feature>
<dbReference type="EMBL" id="KV429074">
    <property type="protein sequence ID" value="KZT67669.1"/>
    <property type="molecule type" value="Genomic_DNA"/>
</dbReference>
<dbReference type="CDD" id="cd00072">
    <property type="entry name" value="GYF"/>
    <property type="match status" value="1"/>
</dbReference>